<reference evidence="1 2" key="1">
    <citation type="submission" date="2014-04" db="EMBL/GenBank/DDBJ databases">
        <authorList>
            <consortium name="DOE Joint Genome Institute"/>
            <person name="Kuo A."/>
            <person name="Gay G."/>
            <person name="Dore J."/>
            <person name="Kohler A."/>
            <person name="Nagy L.G."/>
            <person name="Floudas D."/>
            <person name="Copeland A."/>
            <person name="Barry K.W."/>
            <person name="Cichocki N."/>
            <person name="Veneault-Fourrey C."/>
            <person name="LaButti K."/>
            <person name="Lindquist E.A."/>
            <person name="Lipzen A."/>
            <person name="Lundell T."/>
            <person name="Morin E."/>
            <person name="Murat C."/>
            <person name="Sun H."/>
            <person name="Tunlid A."/>
            <person name="Henrissat B."/>
            <person name="Grigoriev I.V."/>
            <person name="Hibbett D.S."/>
            <person name="Martin F."/>
            <person name="Nordberg H.P."/>
            <person name="Cantor M.N."/>
            <person name="Hua S.X."/>
        </authorList>
    </citation>
    <scope>NUCLEOTIDE SEQUENCE [LARGE SCALE GENOMIC DNA]</scope>
    <source>
        <strain evidence="2">h7</strain>
    </source>
</reference>
<organism evidence="1 2">
    <name type="scientific">Hebeloma cylindrosporum</name>
    <dbReference type="NCBI Taxonomy" id="76867"/>
    <lineage>
        <taxon>Eukaryota</taxon>
        <taxon>Fungi</taxon>
        <taxon>Dikarya</taxon>
        <taxon>Basidiomycota</taxon>
        <taxon>Agaricomycotina</taxon>
        <taxon>Agaricomycetes</taxon>
        <taxon>Agaricomycetidae</taxon>
        <taxon>Agaricales</taxon>
        <taxon>Agaricineae</taxon>
        <taxon>Hymenogastraceae</taxon>
        <taxon>Hebeloma</taxon>
    </lineage>
</organism>
<name>A0A0C2YBE0_HEBCY</name>
<evidence type="ECO:0000313" key="2">
    <source>
        <dbReference type="Proteomes" id="UP000053424"/>
    </source>
</evidence>
<dbReference type="OrthoDB" id="5424209at2759"/>
<keyword evidence="2" id="KW-1185">Reference proteome</keyword>
<dbReference type="Proteomes" id="UP000053424">
    <property type="component" value="Unassembled WGS sequence"/>
</dbReference>
<proteinExistence type="predicted"/>
<dbReference type="EMBL" id="KN831770">
    <property type="protein sequence ID" value="KIM47123.1"/>
    <property type="molecule type" value="Genomic_DNA"/>
</dbReference>
<reference evidence="2" key="2">
    <citation type="submission" date="2015-01" db="EMBL/GenBank/DDBJ databases">
        <title>Evolutionary Origins and Diversification of the Mycorrhizal Mutualists.</title>
        <authorList>
            <consortium name="DOE Joint Genome Institute"/>
            <consortium name="Mycorrhizal Genomics Consortium"/>
            <person name="Kohler A."/>
            <person name="Kuo A."/>
            <person name="Nagy L.G."/>
            <person name="Floudas D."/>
            <person name="Copeland A."/>
            <person name="Barry K.W."/>
            <person name="Cichocki N."/>
            <person name="Veneault-Fourrey C."/>
            <person name="LaButti K."/>
            <person name="Lindquist E.A."/>
            <person name="Lipzen A."/>
            <person name="Lundell T."/>
            <person name="Morin E."/>
            <person name="Murat C."/>
            <person name="Riley R."/>
            <person name="Ohm R."/>
            <person name="Sun H."/>
            <person name="Tunlid A."/>
            <person name="Henrissat B."/>
            <person name="Grigoriev I.V."/>
            <person name="Hibbett D.S."/>
            <person name="Martin F."/>
        </authorList>
    </citation>
    <scope>NUCLEOTIDE SEQUENCE [LARGE SCALE GENOMIC DNA]</scope>
    <source>
        <strain evidence="2">h7</strain>
    </source>
</reference>
<protein>
    <submittedName>
        <fullName evidence="1">Uncharacterized protein</fullName>
    </submittedName>
</protein>
<evidence type="ECO:0000313" key="1">
    <source>
        <dbReference type="EMBL" id="KIM47123.1"/>
    </source>
</evidence>
<sequence>MLNVDVGALCLAIVNLTTLFGSKYSPEELMAMFYPRDGAATTFKSPQGRKLRIVGCAAKENLSNPTEFDNEGICCFIVGKDGNTTDLTVGGYACLVSFPFNAVGVASVELGVYN</sequence>
<gene>
    <name evidence="1" type="ORF">M413DRAFT_23389</name>
</gene>
<accession>A0A0C2YBE0</accession>
<dbReference type="HOGENOM" id="CLU_2121369_0_0_1"/>
<dbReference type="AlphaFoldDB" id="A0A0C2YBE0"/>